<dbReference type="RefSeq" id="XP_012185078.1">
    <property type="nucleotide sequence ID" value="XM_012329688.1"/>
</dbReference>
<feature type="compositionally biased region" description="Polar residues" evidence="1">
    <location>
        <begin position="140"/>
        <end position="153"/>
    </location>
</feature>
<feature type="region of interest" description="Disordered" evidence="1">
    <location>
        <begin position="631"/>
        <end position="698"/>
    </location>
</feature>
<protein>
    <submittedName>
        <fullName evidence="2">Uncharacterized protein</fullName>
    </submittedName>
</protein>
<dbReference type="OrthoDB" id="3363386at2759"/>
<evidence type="ECO:0000256" key="1">
    <source>
        <dbReference type="SAM" id="MobiDB-lite"/>
    </source>
</evidence>
<evidence type="ECO:0000313" key="3">
    <source>
        <dbReference type="Proteomes" id="UP000006352"/>
    </source>
</evidence>
<organism evidence="2 3">
    <name type="scientific">Fibroporia radiculosa</name>
    <dbReference type="NCBI Taxonomy" id="599839"/>
    <lineage>
        <taxon>Eukaryota</taxon>
        <taxon>Fungi</taxon>
        <taxon>Dikarya</taxon>
        <taxon>Basidiomycota</taxon>
        <taxon>Agaricomycotina</taxon>
        <taxon>Agaricomycetes</taxon>
        <taxon>Polyporales</taxon>
        <taxon>Fibroporiaceae</taxon>
        <taxon>Fibroporia</taxon>
    </lineage>
</organism>
<dbReference type="EMBL" id="HE797206">
    <property type="protein sequence ID" value="CCM05795.1"/>
    <property type="molecule type" value="Genomic_DNA"/>
</dbReference>
<proteinExistence type="predicted"/>
<feature type="compositionally biased region" description="Low complexity" evidence="1">
    <location>
        <begin position="248"/>
        <end position="262"/>
    </location>
</feature>
<feature type="region of interest" description="Disordered" evidence="1">
    <location>
        <begin position="113"/>
        <end position="175"/>
    </location>
</feature>
<name>J4GW24_9APHY</name>
<dbReference type="Proteomes" id="UP000006352">
    <property type="component" value="Unassembled WGS sequence"/>
</dbReference>
<evidence type="ECO:0000313" key="2">
    <source>
        <dbReference type="EMBL" id="CCM05795.1"/>
    </source>
</evidence>
<dbReference type="STRING" id="599839.J4GW24"/>
<sequence>MRSEGNNLILVEGGEITRQDPGDAGVCVCIRSDAKELQSWRSPLPTISSSPLFSSSFSSLINPSSPPFSLSSSSIMTAVLSPSSYYPGPSILLNRSPSASPYYHPSSLPPLVPSGYSSSSSSPSPNLNGEQNYIVGSPASPKSRSASFNTQMQDHPAKPRPGSAPNSYRIRFAPLPDPRRDAFASLQSEEDLDLPSVFLEDTDSSKQSATSYARKATRKSSNAQDAKPKPATPGSLLFAGDPGTPTQASALTPTPAGAAAITPRPVPKAASICAKATPDLDDAGWALPHASPCPSSISLPEERSTRPNSIKSSKWSRRLMKPLSSSSPGESDQWGFPLLKKVSSVVTAKEVDLEIEKRKAGKPRSRSTSGLKLLNGRVYGAKRAAAANLFASARSEEPQFVEWGYGGMGSVQAANVGSGIWSKLQAGQGVSIGAHDAESSFGRRSVAPSRDDDDGSGMAWVKRRREQRERAQKEKESTQAVNEGTESLPKVLAKAETPLEVDPDSSVCDPDPPCTDKTDGASGRVVSPSPISPPISLPTSAATTPGSEDHVLMAAYIPPRAHHHHSGSHGHALLHTPGVMERVPSGLRGREVRQNSADTMQVAPGALEILQTEDVIDTSKDDALRKADSLASALSDASSSTLSEDSDEEADADEDEPYSSQDNDDVDEDEQECKRITAMGAGVEKISRHKETAPAQGE</sequence>
<gene>
    <name evidence="2" type="ORF">FIBRA_08028</name>
</gene>
<feature type="compositionally biased region" description="Low complexity" evidence="1">
    <location>
        <begin position="113"/>
        <end position="127"/>
    </location>
</feature>
<feature type="region of interest" description="Disordered" evidence="1">
    <location>
        <begin position="197"/>
        <end position="262"/>
    </location>
</feature>
<accession>J4GW24</accession>
<dbReference type="AlphaFoldDB" id="J4GW24"/>
<feature type="compositionally biased region" description="Acidic residues" evidence="1">
    <location>
        <begin position="644"/>
        <end position="671"/>
    </location>
</feature>
<dbReference type="HOGENOM" id="CLU_409949_0_0_1"/>
<feature type="region of interest" description="Disordered" evidence="1">
    <location>
        <begin position="436"/>
        <end position="546"/>
    </location>
</feature>
<dbReference type="GeneID" id="24100706"/>
<feature type="region of interest" description="Disordered" evidence="1">
    <location>
        <begin position="292"/>
        <end position="332"/>
    </location>
</feature>
<feature type="compositionally biased region" description="Basic and acidic residues" evidence="1">
    <location>
        <begin position="466"/>
        <end position="477"/>
    </location>
</feature>
<feature type="compositionally biased region" description="Low complexity" evidence="1">
    <location>
        <begin position="631"/>
        <end position="643"/>
    </location>
</feature>
<reference evidence="2 3" key="1">
    <citation type="journal article" date="2012" name="Appl. Environ. Microbiol.">
        <title>Short-read sequencing for genomic analysis of the brown rot fungus Fibroporia radiculosa.</title>
        <authorList>
            <person name="Tang J.D."/>
            <person name="Perkins A.D."/>
            <person name="Sonstegard T.S."/>
            <person name="Schroeder S.G."/>
            <person name="Burgess S.C."/>
            <person name="Diehl S.V."/>
        </authorList>
    </citation>
    <scope>NUCLEOTIDE SEQUENCE [LARGE SCALE GENOMIC DNA]</scope>
    <source>
        <strain evidence="2 3">TFFH 294</strain>
    </source>
</reference>
<dbReference type="InParanoid" id="J4GW24"/>
<keyword evidence="3" id="KW-1185">Reference proteome</keyword>